<feature type="transmembrane region" description="Helical" evidence="7">
    <location>
        <begin position="383"/>
        <end position="408"/>
    </location>
</feature>
<protein>
    <submittedName>
        <fullName evidence="8">Na+:H+ dicarboxylate symporter</fullName>
    </submittedName>
</protein>
<dbReference type="GO" id="GO:0015293">
    <property type="term" value="F:symporter activity"/>
    <property type="evidence" value="ECO:0007669"/>
    <property type="project" value="UniProtKB-KW"/>
</dbReference>
<evidence type="ECO:0000256" key="1">
    <source>
        <dbReference type="ARBA" id="ARBA00004651"/>
    </source>
</evidence>
<dbReference type="InterPro" id="IPR036458">
    <property type="entry name" value="Na:dicarbo_symporter_sf"/>
</dbReference>
<proteinExistence type="predicted"/>
<keyword evidence="2" id="KW-0813">Transport</keyword>
<dbReference type="PANTHER" id="PTHR42865:SF7">
    <property type="entry name" value="PROTON_GLUTAMATE-ASPARTATE SYMPORTER"/>
    <property type="match status" value="1"/>
</dbReference>
<feature type="transmembrane region" description="Helical" evidence="7">
    <location>
        <begin position="358"/>
        <end position="377"/>
    </location>
</feature>
<dbReference type="PRINTS" id="PR00173">
    <property type="entry name" value="EDTRNSPORT"/>
</dbReference>
<name>A0A0U2ZDG8_9ALTE</name>
<evidence type="ECO:0000256" key="4">
    <source>
        <dbReference type="ARBA" id="ARBA00022692"/>
    </source>
</evidence>
<dbReference type="PANTHER" id="PTHR42865">
    <property type="entry name" value="PROTON/GLUTAMATE-ASPARTATE SYMPORTER"/>
    <property type="match status" value="1"/>
</dbReference>
<feature type="transmembrane region" description="Helical" evidence="7">
    <location>
        <begin position="103"/>
        <end position="126"/>
    </location>
</feature>
<feature type="transmembrane region" description="Helical" evidence="7">
    <location>
        <begin position="26"/>
        <end position="45"/>
    </location>
</feature>
<dbReference type="KEGG" id="lal:AT746_01935"/>
<comment type="subcellular location">
    <subcellularLocation>
        <location evidence="1">Cell membrane</location>
        <topology evidence="1">Multi-pass membrane protein</topology>
    </subcellularLocation>
</comment>
<gene>
    <name evidence="8" type="ORF">AT746_01935</name>
</gene>
<feature type="transmembrane region" description="Helical" evidence="7">
    <location>
        <begin position="221"/>
        <end position="242"/>
    </location>
</feature>
<dbReference type="SUPFAM" id="SSF118215">
    <property type="entry name" value="Proton glutamate symport protein"/>
    <property type="match status" value="1"/>
</dbReference>
<dbReference type="GO" id="GO:0006835">
    <property type="term" value="P:dicarboxylic acid transport"/>
    <property type="evidence" value="ECO:0007669"/>
    <property type="project" value="TreeGrafter"/>
</dbReference>
<keyword evidence="9" id="KW-1185">Reference proteome</keyword>
<dbReference type="RefSeq" id="WP_062475699.1">
    <property type="nucleotide sequence ID" value="NZ_CP013650.1"/>
</dbReference>
<keyword evidence="4 7" id="KW-0812">Transmembrane</keyword>
<evidence type="ECO:0000256" key="6">
    <source>
        <dbReference type="ARBA" id="ARBA00023136"/>
    </source>
</evidence>
<dbReference type="AlphaFoldDB" id="A0A0U2ZDG8"/>
<dbReference type="Proteomes" id="UP000068447">
    <property type="component" value="Chromosome"/>
</dbReference>
<keyword evidence="5 7" id="KW-1133">Transmembrane helix</keyword>
<feature type="transmembrane region" description="Helical" evidence="7">
    <location>
        <begin position="182"/>
        <end position="201"/>
    </location>
</feature>
<evidence type="ECO:0000256" key="3">
    <source>
        <dbReference type="ARBA" id="ARBA00022475"/>
    </source>
</evidence>
<dbReference type="Pfam" id="PF00375">
    <property type="entry name" value="SDF"/>
    <property type="match status" value="1"/>
</dbReference>
<evidence type="ECO:0000313" key="9">
    <source>
        <dbReference type="Proteomes" id="UP000068447"/>
    </source>
</evidence>
<sequence length="454" mass="47343">MRSLPLFLQPVVNLTAQFDKFIQGRLWLKVLIALFLGVLCGILLGPDLHLVSADAVVTITAWLALPGQLFLAIIQMIVVPLVLASVVRGLAANNNPAALKQNGVIALLFIIGSTAIAAALGITLALNIQPGAYIDAGILIDSQAAPLTSAVGKGFPELADLPDKVSALIPKNPLASMASGEMLQVILFAAVLGAALLSIPAQQSKPLFELLGALQEVSLRIVSWAMVLAPFAVFGLITKLVANLGIEVLGGMLVYVLTVVLGILLLAMLYLLVAKFTWHGPIKQFISHIRELLLLAFSTSSSAAVMPITLDVTENKLGINADIARFLIPLGATINMTGTALYQGVATVFLAQVFGVDLSLSSYLFIVTMAVAASIGSPATPGAGIIILSMVLEGVGIPAAGIALILGVDRILDMCRTSVNVLGDVVSCTTVQYFTNKEEGNAAPVDNPAESGKV</sequence>
<reference evidence="8 9" key="1">
    <citation type="submission" date="2015-12" db="EMBL/GenBank/DDBJ databases">
        <title>Complete genome of Lacimicrobium alkaliphilum KCTC 32984.</title>
        <authorList>
            <person name="Kim S.-G."/>
            <person name="Lee Y.-J."/>
        </authorList>
    </citation>
    <scope>NUCLEOTIDE SEQUENCE [LARGE SCALE GENOMIC DNA]</scope>
    <source>
        <strain evidence="8 9">YelD216</strain>
    </source>
</reference>
<organism evidence="8 9">
    <name type="scientific">Lacimicrobium alkaliphilum</name>
    <dbReference type="NCBI Taxonomy" id="1526571"/>
    <lineage>
        <taxon>Bacteria</taxon>
        <taxon>Pseudomonadati</taxon>
        <taxon>Pseudomonadota</taxon>
        <taxon>Gammaproteobacteria</taxon>
        <taxon>Alteromonadales</taxon>
        <taxon>Alteromonadaceae</taxon>
        <taxon>Lacimicrobium</taxon>
    </lineage>
</organism>
<evidence type="ECO:0000256" key="5">
    <source>
        <dbReference type="ARBA" id="ARBA00022989"/>
    </source>
</evidence>
<dbReference type="Gene3D" id="1.10.3860.10">
    <property type="entry name" value="Sodium:dicarboxylate symporter"/>
    <property type="match status" value="1"/>
</dbReference>
<evidence type="ECO:0000256" key="7">
    <source>
        <dbReference type="SAM" id="Phobius"/>
    </source>
</evidence>
<dbReference type="OrthoDB" id="9766690at2"/>
<dbReference type="InterPro" id="IPR001991">
    <property type="entry name" value="Na-dicarboxylate_symporter"/>
</dbReference>
<dbReference type="EMBL" id="CP013650">
    <property type="protein sequence ID" value="ALS97159.1"/>
    <property type="molecule type" value="Genomic_DNA"/>
</dbReference>
<feature type="transmembrane region" description="Helical" evidence="7">
    <location>
        <begin position="330"/>
        <end position="351"/>
    </location>
</feature>
<accession>A0A0U2ZDG8</accession>
<feature type="transmembrane region" description="Helical" evidence="7">
    <location>
        <begin position="65"/>
        <end position="91"/>
    </location>
</feature>
<keyword evidence="3" id="KW-1003">Cell membrane</keyword>
<dbReference type="STRING" id="1526571.AT746_01935"/>
<dbReference type="GO" id="GO:0005886">
    <property type="term" value="C:plasma membrane"/>
    <property type="evidence" value="ECO:0007669"/>
    <property type="project" value="UniProtKB-SubCell"/>
</dbReference>
<evidence type="ECO:0000313" key="8">
    <source>
        <dbReference type="EMBL" id="ALS97159.1"/>
    </source>
</evidence>
<evidence type="ECO:0000256" key="2">
    <source>
        <dbReference type="ARBA" id="ARBA00022448"/>
    </source>
</evidence>
<feature type="transmembrane region" description="Helical" evidence="7">
    <location>
        <begin position="292"/>
        <end position="310"/>
    </location>
</feature>
<feature type="transmembrane region" description="Helical" evidence="7">
    <location>
        <begin position="248"/>
        <end position="272"/>
    </location>
</feature>
<keyword evidence="6 7" id="KW-0472">Membrane</keyword>